<proteinExistence type="predicted"/>
<gene>
    <name evidence="1" type="ORF">BCV71DRAFT_224956</name>
</gene>
<evidence type="ECO:0000313" key="1">
    <source>
        <dbReference type="EMBL" id="ORE21692.1"/>
    </source>
</evidence>
<sequence length="72" mass="8692">MAREDLKNAYKKSLRFLQRYCLTNDEMPFMVYSRLLKIMQHDPDCLEFVNPNVSEEDYVIKIWGRLVVRAYS</sequence>
<accession>A0A1X0SBN2</accession>
<protein>
    <submittedName>
        <fullName evidence="1">Uncharacterized protein</fullName>
    </submittedName>
</protein>
<name>A0A1X0SBN2_RHIZD</name>
<evidence type="ECO:0000313" key="2">
    <source>
        <dbReference type="Proteomes" id="UP000242381"/>
    </source>
</evidence>
<dbReference type="EMBL" id="KV921275">
    <property type="protein sequence ID" value="ORE21692.1"/>
    <property type="molecule type" value="Genomic_DNA"/>
</dbReference>
<organism evidence="1 2">
    <name type="scientific">Rhizopus microsporus</name>
    <dbReference type="NCBI Taxonomy" id="58291"/>
    <lineage>
        <taxon>Eukaryota</taxon>
        <taxon>Fungi</taxon>
        <taxon>Fungi incertae sedis</taxon>
        <taxon>Mucoromycota</taxon>
        <taxon>Mucoromycotina</taxon>
        <taxon>Mucoromycetes</taxon>
        <taxon>Mucorales</taxon>
        <taxon>Mucorineae</taxon>
        <taxon>Rhizopodaceae</taxon>
        <taxon>Rhizopus</taxon>
    </lineage>
</organism>
<reference evidence="1 2" key="1">
    <citation type="journal article" date="2016" name="Proc. Natl. Acad. Sci. U.S.A.">
        <title>Lipid metabolic changes in an early divergent fungus govern the establishment of a mutualistic symbiosis with endobacteria.</title>
        <authorList>
            <person name="Lastovetsky O.A."/>
            <person name="Gaspar M.L."/>
            <person name="Mondo S.J."/>
            <person name="LaButti K.M."/>
            <person name="Sandor L."/>
            <person name="Grigoriev I.V."/>
            <person name="Henry S.A."/>
            <person name="Pawlowska T.E."/>
        </authorList>
    </citation>
    <scope>NUCLEOTIDE SEQUENCE [LARGE SCALE GENOMIC DNA]</scope>
    <source>
        <strain evidence="1 2">ATCC 11559</strain>
    </source>
</reference>
<dbReference type="Proteomes" id="UP000242381">
    <property type="component" value="Unassembled WGS sequence"/>
</dbReference>
<dbReference type="AlphaFoldDB" id="A0A1X0SBN2"/>